<dbReference type="EMBL" id="JBJHZY010000001">
    <property type="protein sequence ID" value="MFL0267464.1"/>
    <property type="molecule type" value="Genomic_DNA"/>
</dbReference>
<evidence type="ECO:0000259" key="6">
    <source>
        <dbReference type="Pfam" id="PF03636"/>
    </source>
</evidence>
<accession>A0ABW8TPT1</accession>
<keyword evidence="8" id="KW-1185">Reference proteome</keyword>
<gene>
    <name evidence="7" type="ORF">ACJDUH_05050</name>
</gene>
<comment type="caution">
    <text evidence="7">The sequence shown here is derived from an EMBL/GenBank/DDBJ whole genome shotgun (WGS) entry which is preliminary data.</text>
</comment>
<dbReference type="SUPFAM" id="SSF74650">
    <property type="entry name" value="Galactose mutarotase-like"/>
    <property type="match status" value="1"/>
</dbReference>
<feature type="domain" description="Glycoside hydrolase family 65 central catalytic" evidence="4">
    <location>
        <begin position="318"/>
        <end position="679"/>
    </location>
</feature>
<dbReference type="PIRSF" id="PIRSF036289">
    <property type="entry name" value="Glycosyl_hydrolase_malt_phosph"/>
    <property type="match status" value="1"/>
</dbReference>
<reference evidence="7 8" key="1">
    <citation type="submission" date="2024-11" db="EMBL/GenBank/DDBJ databases">
        <authorList>
            <person name="Heng Y.C."/>
            <person name="Lim A.C.H."/>
            <person name="Lee J.K.Y."/>
            <person name="Kittelmann S."/>
        </authorList>
    </citation>
    <scope>NUCLEOTIDE SEQUENCE [LARGE SCALE GENOMIC DNA]</scope>
    <source>
        <strain evidence="7 8">WILCCON 0202</strain>
    </source>
</reference>
<keyword evidence="3" id="KW-0808">Transferase</keyword>
<dbReference type="Pfam" id="PF03632">
    <property type="entry name" value="Glyco_hydro_65m"/>
    <property type="match status" value="1"/>
</dbReference>
<evidence type="ECO:0000313" key="7">
    <source>
        <dbReference type="EMBL" id="MFL0267464.1"/>
    </source>
</evidence>
<dbReference type="InterPro" id="IPR005196">
    <property type="entry name" value="Glyco_hydro_65_N"/>
</dbReference>
<dbReference type="RefSeq" id="WP_406764067.1">
    <property type="nucleotide sequence ID" value="NZ_JBJHZY010000001.1"/>
</dbReference>
<keyword evidence="2" id="KW-0328">Glycosyltransferase</keyword>
<feature type="domain" description="Glycoside hydrolase family 65 N-terminal" evidence="6">
    <location>
        <begin position="12"/>
        <end position="264"/>
    </location>
</feature>
<dbReference type="Pfam" id="PF03633">
    <property type="entry name" value="Glyco_hydro_65C"/>
    <property type="match status" value="1"/>
</dbReference>
<dbReference type="SUPFAM" id="SSF48208">
    <property type="entry name" value="Six-hairpin glycosidases"/>
    <property type="match status" value="1"/>
</dbReference>
<dbReference type="InterPro" id="IPR012341">
    <property type="entry name" value="6hp_glycosidase-like_sf"/>
</dbReference>
<dbReference type="Gene3D" id="2.60.420.10">
    <property type="entry name" value="Maltose phosphorylase, domain 3"/>
    <property type="match status" value="1"/>
</dbReference>
<organism evidence="7 8">
    <name type="scientific">Candidatus Clostridium radicumherbarum</name>
    <dbReference type="NCBI Taxonomy" id="3381662"/>
    <lineage>
        <taxon>Bacteria</taxon>
        <taxon>Bacillati</taxon>
        <taxon>Bacillota</taxon>
        <taxon>Clostridia</taxon>
        <taxon>Eubacteriales</taxon>
        <taxon>Clostridiaceae</taxon>
        <taxon>Clostridium</taxon>
    </lineage>
</organism>
<dbReference type="GO" id="GO:0016787">
    <property type="term" value="F:hydrolase activity"/>
    <property type="evidence" value="ECO:0007669"/>
    <property type="project" value="UniProtKB-KW"/>
</dbReference>
<dbReference type="InterPro" id="IPR017045">
    <property type="entry name" value="Malt_Pase/Glycosyl_Hdrlase"/>
</dbReference>
<feature type="domain" description="Glycoside hydrolase family 65 C-terminal" evidence="5">
    <location>
        <begin position="688"/>
        <end position="749"/>
    </location>
</feature>
<evidence type="ECO:0000256" key="1">
    <source>
        <dbReference type="ARBA" id="ARBA00006768"/>
    </source>
</evidence>
<dbReference type="Gene3D" id="2.70.98.40">
    <property type="entry name" value="Glycoside hydrolase, family 65, N-terminal domain"/>
    <property type="match status" value="1"/>
</dbReference>
<dbReference type="Proteomes" id="UP001623661">
    <property type="component" value="Unassembled WGS sequence"/>
</dbReference>
<dbReference type="InterPro" id="IPR005195">
    <property type="entry name" value="Glyco_hydro_65_M"/>
</dbReference>
<evidence type="ECO:0000259" key="4">
    <source>
        <dbReference type="Pfam" id="PF03632"/>
    </source>
</evidence>
<keyword evidence="7" id="KW-0378">Hydrolase</keyword>
<dbReference type="PANTHER" id="PTHR11051">
    <property type="entry name" value="GLYCOSYL HYDROLASE-RELATED"/>
    <property type="match status" value="1"/>
</dbReference>
<sequence length="758" mass="87248">MKNQWIISDNNLEIKELIKNESIFNVSNGYIGIRGNFEEGYPKSYPTIRGTYINAFYEDVPINYGEKAYAFPETMQKIVNVTDSQDINIIINGEQFSIFEGTVKSFDRYLDMETGCYVREIWWLSPLGKELKIKITRLASFKYLELFAINYEIEKINFDEEVIIESAINGDVSNYSDSNDPRVASGNSNILIVNSITADENTLQLVSETQNSKKRIAVTTKHSCNVSYKVSIKKDEKSVKAIFNTKKGNKNICFTKYNIYTDSRRYPNIEKDGMRIAEKVSCHSFIEHLKTQEDYLKEFWSLADITIGSDKKLQQGVRYNLYELLQAVGKDSISNITAKGLSGEGYEGHYFWDTEIYILPFFTLCNPALAKGLLKYRYTILDSARQRAREMGHKKGAAYPWRTIAGGECSSFFPAGTAQYHINADIAYSYVQYYLATGDMEFIKDFGAEVIFETARIWIEIGHFHKGLFKIDAVTGPDEYTAVVNNNFYTNVMAKYNLKWASKLYNELLEKEPEILNKLCRKINLTKEEINTFEKANKSMYLPYDKDLKINAQDDSFLNKAIWDFENTPKENYPLLLNYHPLTIYRYQVLKQADIVLAHFLLEDEANIETIKNSYDYYEKITTHDSSLSCAVYSIMASKLGYLDKAYEYFMDTARLDLDNTHGNTKDGIHTANMGGTWMSIVYGFAGLRIKEGHISLSPKLPNIWNEIKFSFLYKGCKIVIWILKDKTEISTKDNCHVNLKINGESYLLTNNEKIVLQ</sequence>
<dbReference type="InterPro" id="IPR008928">
    <property type="entry name" value="6-hairpin_glycosidase_sf"/>
</dbReference>
<dbReference type="InterPro" id="IPR005194">
    <property type="entry name" value="Glyco_hydro_65_C"/>
</dbReference>
<evidence type="ECO:0000259" key="5">
    <source>
        <dbReference type="Pfam" id="PF03633"/>
    </source>
</evidence>
<comment type="similarity">
    <text evidence="1">Belongs to the glycosyl hydrolase 65 family.</text>
</comment>
<evidence type="ECO:0000313" key="8">
    <source>
        <dbReference type="Proteomes" id="UP001623661"/>
    </source>
</evidence>
<dbReference type="InterPro" id="IPR011013">
    <property type="entry name" value="Gal_mutarotase_sf_dom"/>
</dbReference>
<proteinExistence type="inferred from homology"/>
<evidence type="ECO:0000256" key="2">
    <source>
        <dbReference type="ARBA" id="ARBA00022676"/>
    </source>
</evidence>
<evidence type="ECO:0000256" key="3">
    <source>
        <dbReference type="ARBA" id="ARBA00022679"/>
    </source>
</evidence>
<dbReference type="PANTHER" id="PTHR11051:SF8">
    <property type="entry name" value="PROTEIN-GLUCOSYLGALACTOSYLHYDROXYLYSINE GLUCOSIDASE"/>
    <property type="match status" value="1"/>
</dbReference>
<dbReference type="Pfam" id="PF03636">
    <property type="entry name" value="Glyco_hydro_65N"/>
    <property type="match status" value="1"/>
</dbReference>
<protein>
    <submittedName>
        <fullName evidence="7">Glycoside hydrolase family 65 protein</fullName>
    </submittedName>
</protein>
<name>A0ABW8TPT1_9CLOT</name>
<dbReference type="Gene3D" id="1.50.10.10">
    <property type="match status" value="1"/>
</dbReference>
<dbReference type="InterPro" id="IPR037018">
    <property type="entry name" value="GH65_N"/>
</dbReference>